<feature type="domain" description="CBS" evidence="9">
    <location>
        <begin position="90"/>
        <end position="147"/>
    </location>
</feature>
<dbReference type="Gene3D" id="3.10.310.20">
    <property type="entry name" value="DHHA2 domain"/>
    <property type="match status" value="1"/>
</dbReference>
<comment type="caution">
    <text evidence="10">The sequence shown here is derived from an EMBL/GenBank/DDBJ whole genome shotgun (WGS) entry which is preliminary data.</text>
</comment>
<dbReference type="EC" id="3.6.1.1" evidence="2"/>
<dbReference type="SUPFAM" id="SSF54631">
    <property type="entry name" value="CBS-domain pair"/>
    <property type="match status" value="1"/>
</dbReference>
<comment type="catalytic activity">
    <reaction evidence="7">
        <text>diphosphate + H2O = 2 phosphate + H(+)</text>
        <dbReference type="Rhea" id="RHEA:24576"/>
        <dbReference type="ChEBI" id="CHEBI:15377"/>
        <dbReference type="ChEBI" id="CHEBI:15378"/>
        <dbReference type="ChEBI" id="CHEBI:33019"/>
        <dbReference type="ChEBI" id="CHEBI:43474"/>
        <dbReference type="EC" id="3.6.1.1"/>
    </reaction>
</comment>
<dbReference type="InterPro" id="IPR038763">
    <property type="entry name" value="DHH_sf"/>
</dbReference>
<keyword evidence="8" id="KW-0129">CBS domain</keyword>
<sequence>MTVERAEEHLEQQGTIRKRTVCVVGHKNPDTDSICSAIAYAYLKSRTDDSCSYVAARAGQVSAETQYVLDYFKMEQPLFLDNIGTRVKDMEIREVPGVRSHISVKNAWTLMRGQNVFTLPITDEEDHLHGLITINDIAKSYMEEHDSSIVSTARTPYRNILETLEAQMVVGDVDDYFEKGKVVIAVANPDVMENYIEEHDMVILGNRYESQLCAIEMNAGCLVVCLGAPVSRTIQHMARDRGCKVIVTPLDTYEVARLINQSMPVDFFMKKENLISFRLTDYTDEIREVMSKKRYRDFPILDKQGCYVGMISRRNLLGVRKRAVILVDHNEITQAVDNVQDSEILEIIDHHRIGSLETMAPVYFRNQPVGCTATIVAQMYQEKGVPVPPSIAGLLCGAILSDTLMFRSPTCTEADRSEARVLAETAGIQCEDFARKMFAAGSSLRGRTPEEIFYQDFKTFDIGDHKLGIGQVTSMSQGELGEIKSRMGPFLEKACREHGLDMILFMLTNIIEESTEMLCYGQDCAELVESAFPPAKVADNAAVVPGVVSRKKQVVPALMWAISRSSEV</sequence>
<feature type="domain" description="CBS" evidence="9">
    <location>
        <begin position="269"/>
        <end position="327"/>
    </location>
</feature>
<evidence type="ECO:0000256" key="6">
    <source>
        <dbReference type="ARBA" id="ARBA00032535"/>
    </source>
</evidence>
<evidence type="ECO:0000256" key="7">
    <source>
        <dbReference type="ARBA" id="ARBA00047820"/>
    </source>
</evidence>
<dbReference type="SUPFAM" id="SSF75138">
    <property type="entry name" value="HprK N-terminal domain-like"/>
    <property type="match status" value="1"/>
</dbReference>
<evidence type="ECO:0000313" key="10">
    <source>
        <dbReference type="EMBL" id="HIV23188.1"/>
    </source>
</evidence>
<dbReference type="GO" id="GO:0004427">
    <property type="term" value="F:inorganic diphosphate phosphatase activity"/>
    <property type="evidence" value="ECO:0007669"/>
    <property type="project" value="UniProtKB-EC"/>
</dbReference>
<dbReference type="AlphaFoldDB" id="A0A9D1T8Q7"/>
<protein>
    <recommendedName>
        <fullName evidence="2">inorganic diphosphatase</fullName>
        <ecNumber evidence="2">3.6.1.1</ecNumber>
    </recommendedName>
    <alternativeName>
        <fullName evidence="6">Pyrophosphate phospho-hydrolase</fullName>
    </alternativeName>
</protein>
<dbReference type="Gene3D" id="3.10.580.10">
    <property type="entry name" value="CBS-domain"/>
    <property type="match status" value="1"/>
</dbReference>
<gene>
    <name evidence="10" type="ORF">IAC80_04530</name>
</gene>
<dbReference type="InterPro" id="IPR000644">
    <property type="entry name" value="CBS_dom"/>
</dbReference>
<evidence type="ECO:0000259" key="9">
    <source>
        <dbReference type="PROSITE" id="PS51371"/>
    </source>
</evidence>
<accession>A0A9D1T8Q7</accession>
<dbReference type="Gene3D" id="3.90.1640.10">
    <property type="entry name" value="inorganic pyrophosphatase (n-terminal core)"/>
    <property type="match status" value="1"/>
</dbReference>
<evidence type="ECO:0000256" key="4">
    <source>
        <dbReference type="ARBA" id="ARBA00022801"/>
    </source>
</evidence>
<proteinExistence type="predicted"/>
<dbReference type="SUPFAM" id="SSF64182">
    <property type="entry name" value="DHH phosphoesterases"/>
    <property type="match status" value="1"/>
</dbReference>
<reference evidence="10" key="1">
    <citation type="submission" date="2020-10" db="EMBL/GenBank/DDBJ databases">
        <authorList>
            <person name="Gilroy R."/>
        </authorList>
    </citation>
    <scope>NUCLEOTIDE SEQUENCE</scope>
    <source>
        <strain evidence="10">ChiBcec6-7307</strain>
    </source>
</reference>
<dbReference type="InterPro" id="IPR038222">
    <property type="entry name" value="DHHA2_dom_sf"/>
</dbReference>
<dbReference type="InterPro" id="IPR010766">
    <property type="entry name" value="DRTGG"/>
</dbReference>
<dbReference type="InterPro" id="IPR028979">
    <property type="entry name" value="Ser_kin/Pase_Hpr-like_N_sf"/>
</dbReference>
<name>A0A9D1T8Q7_9FIRM</name>
<dbReference type="Gene3D" id="3.40.1390.20">
    <property type="entry name" value="HprK N-terminal domain-like"/>
    <property type="match status" value="1"/>
</dbReference>
<evidence type="ECO:0000256" key="1">
    <source>
        <dbReference type="ARBA" id="ARBA00001936"/>
    </source>
</evidence>
<dbReference type="InterPro" id="IPR046342">
    <property type="entry name" value="CBS_dom_sf"/>
</dbReference>
<reference evidence="10" key="2">
    <citation type="journal article" date="2021" name="PeerJ">
        <title>Extensive microbial diversity within the chicken gut microbiome revealed by metagenomics and culture.</title>
        <authorList>
            <person name="Gilroy R."/>
            <person name="Ravi A."/>
            <person name="Getino M."/>
            <person name="Pursley I."/>
            <person name="Horton D.L."/>
            <person name="Alikhan N.F."/>
            <person name="Baker D."/>
            <person name="Gharbi K."/>
            <person name="Hall N."/>
            <person name="Watson M."/>
            <person name="Adriaenssens E.M."/>
            <person name="Foster-Nyarko E."/>
            <person name="Jarju S."/>
            <person name="Secka A."/>
            <person name="Antonio M."/>
            <person name="Oren A."/>
            <person name="Chaudhuri R.R."/>
            <person name="La Ragione R."/>
            <person name="Hildebrand F."/>
            <person name="Pallen M.J."/>
        </authorList>
    </citation>
    <scope>NUCLEOTIDE SEQUENCE</scope>
    <source>
        <strain evidence="10">ChiBcec6-7307</strain>
    </source>
</reference>
<dbReference type="FunFam" id="3.90.1640.10:FF:000001">
    <property type="entry name" value="Probable manganese-dependent inorganic pyrophosphatase"/>
    <property type="match status" value="1"/>
</dbReference>
<dbReference type="PANTHER" id="PTHR12112:SF22">
    <property type="entry name" value="MANGANESE-DEPENDENT INORGANIC PYROPHOSPHATASE-RELATED"/>
    <property type="match status" value="1"/>
</dbReference>
<evidence type="ECO:0000256" key="8">
    <source>
        <dbReference type="PROSITE-ProRule" id="PRU00703"/>
    </source>
</evidence>
<dbReference type="NCBIfam" id="NF011442">
    <property type="entry name" value="PRK14869.1-4"/>
    <property type="match status" value="1"/>
</dbReference>
<evidence type="ECO:0000256" key="2">
    <source>
        <dbReference type="ARBA" id="ARBA00012146"/>
    </source>
</evidence>
<dbReference type="EMBL" id="DVOS01000040">
    <property type="protein sequence ID" value="HIV23188.1"/>
    <property type="molecule type" value="Genomic_DNA"/>
</dbReference>
<keyword evidence="3" id="KW-0479">Metal-binding</keyword>
<dbReference type="GO" id="GO:0046872">
    <property type="term" value="F:metal ion binding"/>
    <property type="evidence" value="ECO:0007669"/>
    <property type="project" value="UniProtKB-KW"/>
</dbReference>
<keyword evidence="5" id="KW-0464">Manganese</keyword>
<dbReference type="PROSITE" id="PS51371">
    <property type="entry name" value="CBS"/>
    <property type="match status" value="2"/>
</dbReference>
<dbReference type="InterPro" id="IPR004097">
    <property type="entry name" value="DHHA2"/>
</dbReference>
<evidence type="ECO:0000313" key="11">
    <source>
        <dbReference type="Proteomes" id="UP000886889"/>
    </source>
</evidence>
<organism evidence="10 11">
    <name type="scientific">Candidatus Merdiplasma excrementigallinarum</name>
    <dbReference type="NCBI Taxonomy" id="2840864"/>
    <lineage>
        <taxon>Bacteria</taxon>
        <taxon>Bacillati</taxon>
        <taxon>Bacillota</taxon>
        <taxon>Clostridia</taxon>
        <taxon>Lachnospirales</taxon>
        <taxon>Lachnospiraceae</taxon>
        <taxon>Lachnospiraceae incertae sedis</taxon>
        <taxon>Candidatus Merdiplasma</taxon>
    </lineage>
</organism>
<dbReference type="NCBIfam" id="NF011443">
    <property type="entry name" value="PRK14869.1-5"/>
    <property type="match status" value="1"/>
</dbReference>
<dbReference type="Pfam" id="PF01368">
    <property type="entry name" value="DHH"/>
    <property type="match status" value="1"/>
</dbReference>
<dbReference type="PANTHER" id="PTHR12112">
    <property type="entry name" value="BNIP - RELATED"/>
    <property type="match status" value="1"/>
</dbReference>
<dbReference type="SMART" id="SM00116">
    <property type="entry name" value="CBS"/>
    <property type="match status" value="2"/>
</dbReference>
<comment type="cofactor">
    <cofactor evidence="1">
        <name>Mn(2+)</name>
        <dbReference type="ChEBI" id="CHEBI:29035"/>
    </cofactor>
</comment>
<dbReference type="Pfam" id="PF07085">
    <property type="entry name" value="DRTGG"/>
    <property type="match status" value="1"/>
</dbReference>
<keyword evidence="4 10" id="KW-0378">Hydrolase</keyword>
<dbReference type="Pfam" id="PF00571">
    <property type="entry name" value="CBS"/>
    <property type="match status" value="2"/>
</dbReference>
<dbReference type="SMART" id="SM01131">
    <property type="entry name" value="DHHA2"/>
    <property type="match status" value="1"/>
</dbReference>
<dbReference type="InterPro" id="IPR001667">
    <property type="entry name" value="DDH_dom"/>
</dbReference>
<dbReference type="GO" id="GO:0005737">
    <property type="term" value="C:cytoplasm"/>
    <property type="evidence" value="ECO:0007669"/>
    <property type="project" value="InterPro"/>
</dbReference>
<dbReference type="Pfam" id="PF02833">
    <property type="entry name" value="DHHA2"/>
    <property type="match status" value="1"/>
</dbReference>
<dbReference type="Proteomes" id="UP000886889">
    <property type="component" value="Unassembled WGS sequence"/>
</dbReference>
<evidence type="ECO:0000256" key="5">
    <source>
        <dbReference type="ARBA" id="ARBA00023211"/>
    </source>
</evidence>
<evidence type="ECO:0000256" key="3">
    <source>
        <dbReference type="ARBA" id="ARBA00022723"/>
    </source>
</evidence>